<dbReference type="Proteomes" id="UP000030764">
    <property type="component" value="Unassembled WGS sequence"/>
</dbReference>
<keyword evidence="4" id="KW-1185">Reference proteome</keyword>
<accession>A0A085MHM4</accession>
<proteinExistence type="predicted"/>
<evidence type="ECO:0000313" key="2">
    <source>
        <dbReference type="EMBL" id="KFD56720.1"/>
    </source>
</evidence>
<organism evidence="2 4">
    <name type="scientific">Trichuris suis</name>
    <name type="common">pig whipworm</name>
    <dbReference type="NCBI Taxonomy" id="68888"/>
    <lineage>
        <taxon>Eukaryota</taxon>
        <taxon>Metazoa</taxon>
        <taxon>Ecdysozoa</taxon>
        <taxon>Nematoda</taxon>
        <taxon>Enoplea</taxon>
        <taxon>Dorylaimia</taxon>
        <taxon>Trichinellida</taxon>
        <taxon>Trichuridae</taxon>
        <taxon>Trichuris</taxon>
    </lineage>
</organism>
<evidence type="ECO:0000256" key="1">
    <source>
        <dbReference type="SAM" id="MobiDB-lite"/>
    </source>
</evidence>
<evidence type="ECO:0000313" key="3">
    <source>
        <dbReference type="EMBL" id="KFD64828.1"/>
    </source>
</evidence>
<name>A0A085MHM4_9BILA</name>
<gene>
    <name evidence="2" type="ORF">M513_02397</name>
    <name evidence="3" type="ORF">M514_02397</name>
</gene>
<reference evidence="2 4" key="1">
    <citation type="journal article" date="2014" name="Nat. Genet.">
        <title>Genome and transcriptome of the porcine whipworm Trichuris suis.</title>
        <authorList>
            <person name="Jex A.R."/>
            <person name="Nejsum P."/>
            <person name="Schwarz E.M."/>
            <person name="Hu L."/>
            <person name="Young N.D."/>
            <person name="Hall R.S."/>
            <person name="Korhonen P.K."/>
            <person name="Liao S."/>
            <person name="Thamsborg S."/>
            <person name="Xia J."/>
            <person name="Xu P."/>
            <person name="Wang S."/>
            <person name="Scheerlinck J.P."/>
            <person name="Hofmann A."/>
            <person name="Sternberg P.W."/>
            <person name="Wang J."/>
            <person name="Gasser R.B."/>
        </authorList>
    </citation>
    <scope>NUCLEOTIDE SEQUENCE [LARGE SCALE GENOMIC DNA]</scope>
    <source>
        <strain evidence="3">DCEP-RM93F</strain>
        <strain evidence="2">DCEP-RM93M</strain>
    </source>
</reference>
<protein>
    <submittedName>
        <fullName evidence="2">Uncharacterized protein</fullName>
    </submittedName>
</protein>
<feature type="region of interest" description="Disordered" evidence="1">
    <location>
        <begin position="1"/>
        <end position="46"/>
    </location>
</feature>
<evidence type="ECO:0000313" key="4">
    <source>
        <dbReference type="Proteomes" id="UP000030764"/>
    </source>
</evidence>
<dbReference type="AlphaFoldDB" id="A0A085MHM4"/>
<dbReference type="Proteomes" id="UP000030758">
    <property type="component" value="Unassembled WGS sequence"/>
</dbReference>
<dbReference type="EMBL" id="KL367550">
    <property type="protein sequence ID" value="KFD64828.1"/>
    <property type="molecule type" value="Genomic_DNA"/>
</dbReference>
<dbReference type="EMBL" id="KL363192">
    <property type="protein sequence ID" value="KFD56720.1"/>
    <property type="molecule type" value="Genomic_DNA"/>
</dbReference>
<sequence>MISSKSVGAKESTDHEINGISGRISALGSPTDPVQPTLERPRPRGAVSEHLRYLGAPARERQGKYDLSDHIFVL</sequence>